<dbReference type="STRING" id="118062.MCBB_0901"/>
<protein>
    <submittedName>
        <fullName evidence="3">dTDP-4-amino-4,6-dideoxy-D-glucose transaminase</fullName>
        <ecNumber evidence="3">2.6.1.33</ecNumber>
    </submittedName>
</protein>
<keyword evidence="4" id="KW-1185">Reference proteome</keyword>
<keyword evidence="1 2" id="KW-0663">Pyridoxal phosphate</keyword>
<dbReference type="Proteomes" id="UP000094707">
    <property type="component" value="Chromosome I"/>
</dbReference>
<dbReference type="PANTHER" id="PTHR30244">
    <property type="entry name" value="TRANSAMINASE"/>
    <property type="match status" value="1"/>
</dbReference>
<evidence type="ECO:0000313" key="4">
    <source>
        <dbReference type="Proteomes" id="UP000094707"/>
    </source>
</evidence>
<dbReference type="GO" id="GO:0030170">
    <property type="term" value="F:pyridoxal phosphate binding"/>
    <property type="evidence" value="ECO:0007669"/>
    <property type="project" value="TreeGrafter"/>
</dbReference>
<dbReference type="PIRSF" id="PIRSF000390">
    <property type="entry name" value="PLP_StrS"/>
    <property type="match status" value="1"/>
</dbReference>
<dbReference type="AlphaFoldDB" id="A0A1D3L1N2"/>
<organism evidence="3 4">
    <name type="scientific">Methanobacterium congolense</name>
    <dbReference type="NCBI Taxonomy" id="118062"/>
    <lineage>
        <taxon>Archaea</taxon>
        <taxon>Methanobacteriati</taxon>
        <taxon>Methanobacteriota</taxon>
        <taxon>Methanomada group</taxon>
        <taxon>Methanobacteria</taxon>
        <taxon>Methanobacteriales</taxon>
        <taxon>Methanobacteriaceae</taxon>
        <taxon>Methanobacterium</taxon>
    </lineage>
</organism>
<dbReference type="Pfam" id="PF01041">
    <property type="entry name" value="DegT_DnrJ_EryC1"/>
    <property type="match status" value="1"/>
</dbReference>
<dbReference type="SUPFAM" id="SSF53383">
    <property type="entry name" value="PLP-dependent transferases"/>
    <property type="match status" value="1"/>
</dbReference>
<proteinExistence type="inferred from homology"/>
<accession>A0A1D3L1N2</accession>
<dbReference type="GO" id="GO:0000271">
    <property type="term" value="P:polysaccharide biosynthetic process"/>
    <property type="evidence" value="ECO:0007669"/>
    <property type="project" value="TreeGrafter"/>
</dbReference>
<dbReference type="KEGG" id="mcub:MCBB_0901"/>
<evidence type="ECO:0000313" key="3">
    <source>
        <dbReference type="EMBL" id="SCG85465.1"/>
    </source>
</evidence>
<keyword evidence="3" id="KW-0808">Transferase</keyword>
<dbReference type="InterPro" id="IPR015421">
    <property type="entry name" value="PyrdxlP-dep_Trfase_major"/>
</dbReference>
<comment type="similarity">
    <text evidence="2">Belongs to the DegT/DnrJ/EryC1 family.</text>
</comment>
<dbReference type="CDD" id="cd00616">
    <property type="entry name" value="AHBA_syn"/>
    <property type="match status" value="1"/>
</dbReference>
<dbReference type="EMBL" id="LT607756">
    <property type="protein sequence ID" value="SCG85465.1"/>
    <property type="molecule type" value="Genomic_DNA"/>
</dbReference>
<dbReference type="InterPro" id="IPR015424">
    <property type="entry name" value="PyrdxlP-dep_Trfase"/>
</dbReference>
<dbReference type="GO" id="GO:0019179">
    <property type="term" value="F:dTDP-4-amino-4,6-dideoxy-D-glucose transaminase activity"/>
    <property type="evidence" value="ECO:0007669"/>
    <property type="project" value="UniProtKB-EC"/>
</dbReference>
<reference evidence="3 4" key="1">
    <citation type="submission" date="2016-08" db="EMBL/GenBank/DDBJ databases">
        <authorList>
            <person name="Seilhamer J.J."/>
        </authorList>
    </citation>
    <scope>NUCLEOTIDE SEQUENCE [LARGE SCALE GENOMIC DNA]</scope>
    <source>
        <strain evidence="3">Buetzberg</strain>
    </source>
</reference>
<keyword evidence="3" id="KW-0032">Aminotransferase</keyword>
<dbReference type="PANTHER" id="PTHR30244:SF9">
    <property type="entry name" value="PROTEIN RV3402C"/>
    <property type="match status" value="1"/>
</dbReference>
<sequence length="440" mass="50393">MANSHPLKNMVDYLFLKYPINDLYNHDTITKEGYQENYIPDIIEGILDLDSVGVKPDVESVAEIQITTEVSDEKRVNVTLPDLPDINEYINYLEEVWDSKWLTNDGQFVQLLEKKLKEFMGLKKFLLVSNGTLALQIALKVLNIKGSVITTPFTFAATTNSLLWERLNPVFADIDPETFNIDPEDVERKITPDTTAIMAVHTYGNPCDVERIEEIAKDNDLMVIYDGAHAFNVQYKNRSIFSYGDISTLSFHATKAFHTIEGGALVTKDAEVEEKIKLIRNHGIDTSIEEVILPGTNAKMNEFQAIMGLCNLKNIDRSIQIRKFIYECYVENLQDLDVKFQKIQASQYNYAYMPVCFEDEKTRNRVELALSQMGYYPRKYFYPLTVDFEYFKSRSKDLNRRFDLKAATDVSSSVLCLPLYPTLSSADVSKIVSIIREVMT</sequence>
<gene>
    <name evidence="3" type="primary">vioA</name>
    <name evidence="3" type="ORF">MCBB_0901</name>
</gene>
<dbReference type="PATRIC" id="fig|129848.4.peg.906"/>
<dbReference type="EC" id="2.6.1.33" evidence="3"/>
<dbReference type="Gene3D" id="3.40.640.10">
    <property type="entry name" value="Type I PLP-dependent aspartate aminotransferase-like (Major domain)"/>
    <property type="match status" value="1"/>
</dbReference>
<name>A0A1D3L1N2_9EURY</name>
<evidence type="ECO:0000256" key="2">
    <source>
        <dbReference type="RuleBase" id="RU004508"/>
    </source>
</evidence>
<dbReference type="InterPro" id="IPR000653">
    <property type="entry name" value="DegT/StrS_aminotransferase"/>
</dbReference>
<evidence type="ECO:0000256" key="1">
    <source>
        <dbReference type="ARBA" id="ARBA00022898"/>
    </source>
</evidence>